<dbReference type="AlphaFoldDB" id="A0A382E288"/>
<feature type="non-terminal residue" evidence="1">
    <location>
        <position position="1"/>
    </location>
</feature>
<gene>
    <name evidence="1" type="ORF">METZ01_LOCUS197098</name>
</gene>
<organism evidence="1">
    <name type="scientific">marine metagenome</name>
    <dbReference type="NCBI Taxonomy" id="408172"/>
    <lineage>
        <taxon>unclassified sequences</taxon>
        <taxon>metagenomes</taxon>
        <taxon>ecological metagenomes</taxon>
    </lineage>
</organism>
<evidence type="ECO:0008006" key="2">
    <source>
        <dbReference type="Google" id="ProtNLM"/>
    </source>
</evidence>
<evidence type="ECO:0000313" key="1">
    <source>
        <dbReference type="EMBL" id="SVB44244.1"/>
    </source>
</evidence>
<accession>A0A382E288</accession>
<reference evidence="1" key="1">
    <citation type="submission" date="2018-05" db="EMBL/GenBank/DDBJ databases">
        <authorList>
            <person name="Lanie J.A."/>
            <person name="Ng W.-L."/>
            <person name="Kazmierczak K.M."/>
            <person name="Andrzejewski T.M."/>
            <person name="Davidsen T.M."/>
            <person name="Wayne K.J."/>
            <person name="Tettelin H."/>
            <person name="Glass J.I."/>
            <person name="Rusch D."/>
            <person name="Podicherti R."/>
            <person name="Tsui H.-C.T."/>
            <person name="Winkler M.E."/>
        </authorList>
    </citation>
    <scope>NUCLEOTIDE SEQUENCE</scope>
</reference>
<dbReference type="EMBL" id="UINC01042087">
    <property type="protein sequence ID" value="SVB44244.1"/>
    <property type="molecule type" value="Genomic_DNA"/>
</dbReference>
<proteinExistence type="predicted"/>
<protein>
    <recommendedName>
        <fullName evidence="2">Glycosyl hydrolase</fullName>
    </recommendedName>
</protein>
<name>A0A382E288_9ZZZZ</name>
<sequence>PPFGFRLFGTGPDNGKSYSASLGSPVLIEKSKNPDGEINVDYLDSGENPPMGVPIYFYLDSEVDQAELIIKDTKGKILKSFSNESKKDKNTKITKSFLPSKKENKFNPKKGFNTFVWDMYCEGPYKLEGEKLTEGLSGPMALPGIYNVEIITSKKNKSNTLKTEITLIKDPRVSASSKDFEDQFNLIKQVNQKLSELHKSVEVIRQNQSEISDWISRSENNENYNQIKTDGEKLIDTLKDIENLLVFTDYKGARDRLNTPVVLNVKLAGLLPVLDSADFKPTDQSYGVYTEVSNEIDEQLDKLKAMQESGLVDFQELVSNNNIPGLKNL</sequence>